<evidence type="ECO:0000313" key="4">
    <source>
        <dbReference type="Proteomes" id="UP000237968"/>
    </source>
</evidence>
<name>A0A2S9XJ33_9BACT</name>
<dbReference type="Pfam" id="PF13432">
    <property type="entry name" value="TPR_16"/>
    <property type="match status" value="1"/>
</dbReference>
<organism evidence="3 4">
    <name type="scientific">Enhygromyxa salina</name>
    <dbReference type="NCBI Taxonomy" id="215803"/>
    <lineage>
        <taxon>Bacteria</taxon>
        <taxon>Pseudomonadati</taxon>
        <taxon>Myxococcota</taxon>
        <taxon>Polyangia</taxon>
        <taxon>Nannocystales</taxon>
        <taxon>Nannocystaceae</taxon>
        <taxon>Enhygromyxa</taxon>
    </lineage>
</organism>
<dbReference type="AlphaFoldDB" id="A0A2S9XJ33"/>
<comment type="caution">
    <text evidence="3">The sequence shown here is derived from an EMBL/GenBank/DDBJ whole genome shotgun (WGS) entry which is preliminary data.</text>
</comment>
<dbReference type="InterPro" id="IPR011990">
    <property type="entry name" value="TPR-like_helical_dom_sf"/>
</dbReference>
<accession>A0A2S9XJ33</accession>
<keyword evidence="4" id="KW-1185">Reference proteome</keyword>
<dbReference type="InterPro" id="IPR019220">
    <property type="entry name" value="DUF2135"/>
</dbReference>
<dbReference type="GO" id="GO:0042802">
    <property type="term" value="F:identical protein binding"/>
    <property type="evidence" value="ECO:0007669"/>
    <property type="project" value="InterPro"/>
</dbReference>
<keyword evidence="3" id="KW-0645">Protease</keyword>
<dbReference type="EC" id="3.4.-.-" evidence="3"/>
<dbReference type="PROSITE" id="PS50005">
    <property type="entry name" value="TPR"/>
    <property type="match status" value="1"/>
</dbReference>
<dbReference type="Gene3D" id="2.60.120.380">
    <property type="match status" value="1"/>
</dbReference>
<dbReference type="OrthoDB" id="266279at2"/>
<sequence length="352" mass="39308">MTPSLWLCATLAFAPPNFTVTPVDERPAREPSASLDAEIDELTTLVNDEPRERGHRFALVRALIDAGELDEALAAAKAWREVDAYNLVVVRLIGDIQSELGQTRQALRTYSAVTELLSEDPEAQRALATVLKAQGDLDTAYARLEVAVELRPEDQRLLFELADIELRQGDYQRAVERFELIAADEDADQQLRHPAKQRLGQIYARFRRDAPTDAQRQEWSAKIDALELEGGSENDIKVYLTWDTDRTDVDLWVTNPRGEKVFYSHRKGAFGGTLFGDVTTGYGPESFTANHAKAGSYAIEVNYYGSGGAMKEARGEVMVVVNEGRDDERQQTFSYVLPKPGDTVRVAEIEVK</sequence>
<keyword evidence="3" id="KW-0378">Hydrolase</keyword>
<evidence type="ECO:0000256" key="1">
    <source>
        <dbReference type="PROSITE-ProRule" id="PRU00339"/>
    </source>
</evidence>
<dbReference type="GO" id="GO:0006508">
    <property type="term" value="P:proteolysis"/>
    <property type="evidence" value="ECO:0007669"/>
    <property type="project" value="UniProtKB-KW"/>
</dbReference>
<proteinExistence type="predicted"/>
<dbReference type="Proteomes" id="UP000237968">
    <property type="component" value="Unassembled WGS sequence"/>
</dbReference>
<dbReference type="EMBL" id="PVNK01000203">
    <property type="protein sequence ID" value="PRP92862.1"/>
    <property type="molecule type" value="Genomic_DNA"/>
</dbReference>
<reference evidence="3 4" key="1">
    <citation type="submission" date="2018-03" db="EMBL/GenBank/DDBJ databases">
        <title>Draft Genome Sequences of the Obligatory Marine Myxobacteria Enhygromyxa salina SWB005.</title>
        <authorList>
            <person name="Poehlein A."/>
            <person name="Moghaddam J.A."/>
            <person name="Harms H."/>
            <person name="Alanjari M."/>
            <person name="Koenig G.M."/>
            <person name="Daniel R."/>
            <person name="Schaeberle T.F."/>
        </authorList>
    </citation>
    <scope>NUCLEOTIDE SEQUENCE [LARGE SCALE GENOMIC DNA]</scope>
    <source>
        <strain evidence="3 4">SWB005</strain>
    </source>
</reference>
<evidence type="ECO:0000259" key="2">
    <source>
        <dbReference type="Pfam" id="PF09906"/>
    </source>
</evidence>
<evidence type="ECO:0000313" key="3">
    <source>
        <dbReference type="EMBL" id="PRP92862.1"/>
    </source>
</evidence>
<dbReference type="InterPro" id="IPR011717">
    <property type="entry name" value="TPR-4"/>
</dbReference>
<dbReference type="Pfam" id="PF07721">
    <property type="entry name" value="TPR_4"/>
    <property type="match status" value="1"/>
</dbReference>
<gene>
    <name evidence="3" type="primary">bepA_7</name>
    <name evidence="3" type="ORF">ENSA5_46940</name>
</gene>
<dbReference type="SUPFAM" id="SSF48452">
    <property type="entry name" value="TPR-like"/>
    <property type="match status" value="1"/>
</dbReference>
<keyword evidence="1" id="KW-0802">TPR repeat</keyword>
<feature type="domain" description="DUF2135" evidence="2">
    <location>
        <begin position="292"/>
        <end position="334"/>
    </location>
</feature>
<dbReference type="Gene3D" id="1.25.40.10">
    <property type="entry name" value="Tetratricopeptide repeat domain"/>
    <property type="match status" value="1"/>
</dbReference>
<dbReference type="Pfam" id="PF09906">
    <property type="entry name" value="DUF2135"/>
    <property type="match status" value="1"/>
</dbReference>
<protein>
    <submittedName>
        <fullName evidence="3">Beta-barrel assembly-enhancing protease</fullName>
        <ecNumber evidence="3">3.4.-.-</ecNumber>
    </submittedName>
</protein>
<dbReference type="InterPro" id="IPR019734">
    <property type="entry name" value="TPR_rpt"/>
</dbReference>
<dbReference type="GO" id="GO:0008233">
    <property type="term" value="F:peptidase activity"/>
    <property type="evidence" value="ECO:0007669"/>
    <property type="project" value="UniProtKB-KW"/>
</dbReference>
<feature type="repeat" description="TPR" evidence="1">
    <location>
        <begin position="121"/>
        <end position="154"/>
    </location>
</feature>
<dbReference type="RefSeq" id="WP_146156034.1">
    <property type="nucleotide sequence ID" value="NZ_PVNK01000203.1"/>
</dbReference>